<dbReference type="PANTHER" id="PTHR33481">
    <property type="entry name" value="REVERSE TRANSCRIPTASE"/>
    <property type="match status" value="1"/>
</dbReference>
<dbReference type="AlphaFoldDB" id="V2W2D7"/>
<proteinExistence type="predicted"/>
<keyword evidence="3" id="KW-1185">Reference proteome</keyword>
<accession>V2W2D7</accession>
<dbReference type="KEGG" id="mrr:Moror_7626"/>
<gene>
    <name evidence="2" type="ORF">Moror_7626</name>
</gene>
<evidence type="ECO:0000313" key="2">
    <source>
        <dbReference type="EMBL" id="ESK80983.1"/>
    </source>
</evidence>
<keyword evidence="2" id="KW-0808">Transferase</keyword>
<dbReference type="HOGENOM" id="CLU_1190177_0_0_1"/>
<reference evidence="2 3" key="1">
    <citation type="journal article" date="2014" name="BMC Genomics">
        <title>Genome and secretome analysis of the hemibiotrophic fungal pathogen, Moniliophthora roreri, which causes frosty pod rot disease of cacao: mechanisms of the biotrophic and necrotrophic phases.</title>
        <authorList>
            <person name="Meinhardt L.W."/>
            <person name="Costa G.G.L."/>
            <person name="Thomazella D.P.T."/>
            <person name="Teixeira P.J.P.L."/>
            <person name="Carazzolle M.F."/>
            <person name="Schuster S.C."/>
            <person name="Carlson J.E."/>
            <person name="Guiltinan M.J."/>
            <person name="Mieczkowski P."/>
            <person name="Farmer A."/>
            <person name="Ramaraj T."/>
            <person name="Crozier J."/>
            <person name="Davis R.E."/>
            <person name="Shao J."/>
            <person name="Melnick R.L."/>
            <person name="Pereira G.A.G."/>
            <person name="Bailey B.A."/>
        </authorList>
    </citation>
    <scope>NUCLEOTIDE SEQUENCE [LARGE SCALE GENOMIC DNA]</scope>
    <source>
        <strain evidence="2 3">MCA 2997</strain>
    </source>
</reference>
<feature type="compositionally biased region" description="Polar residues" evidence="1">
    <location>
        <begin position="1"/>
        <end position="16"/>
    </location>
</feature>
<protein>
    <submittedName>
        <fullName evidence="2">Reverse transcriptase</fullName>
    </submittedName>
</protein>
<name>V2W2D7_MONRO</name>
<comment type="caution">
    <text evidence="2">The sequence shown here is derived from an EMBL/GenBank/DDBJ whole genome shotgun (WGS) entry which is preliminary data.</text>
</comment>
<evidence type="ECO:0000256" key="1">
    <source>
        <dbReference type="SAM" id="MobiDB-lite"/>
    </source>
</evidence>
<keyword evidence="2" id="KW-0695">RNA-directed DNA polymerase</keyword>
<dbReference type="GO" id="GO:0003964">
    <property type="term" value="F:RNA-directed DNA polymerase activity"/>
    <property type="evidence" value="ECO:0007669"/>
    <property type="project" value="UniProtKB-KW"/>
</dbReference>
<evidence type="ECO:0000313" key="3">
    <source>
        <dbReference type="Proteomes" id="UP000017559"/>
    </source>
</evidence>
<organism evidence="2 3">
    <name type="scientific">Moniliophthora roreri (strain MCA 2997)</name>
    <name type="common">Cocoa frosty pod rot fungus</name>
    <name type="synonym">Crinipellis roreri</name>
    <dbReference type="NCBI Taxonomy" id="1381753"/>
    <lineage>
        <taxon>Eukaryota</taxon>
        <taxon>Fungi</taxon>
        <taxon>Dikarya</taxon>
        <taxon>Basidiomycota</taxon>
        <taxon>Agaricomycotina</taxon>
        <taxon>Agaricomycetes</taxon>
        <taxon>Agaricomycetidae</taxon>
        <taxon>Agaricales</taxon>
        <taxon>Marasmiineae</taxon>
        <taxon>Marasmiaceae</taxon>
        <taxon>Moniliophthora</taxon>
    </lineage>
</organism>
<keyword evidence="2" id="KW-0548">Nucleotidyltransferase</keyword>
<dbReference type="EMBL" id="AWSO01002787">
    <property type="protein sequence ID" value="ESK80983.1"/>
    <property type="molecule type" value="Genomic_DNA"/>
</dbReference>
<dbReference type="OrthoDB" id="3230070at2759"/>
<dbReference type="Proteomes" id="UP000017559">
    <property type="component" value="Unassembled WGS sequence"/>
</dbReference>
<feature type="region of interest" description="Disordered" evidence="1">
    <location>
        <begin position="1"/>
        <end position="29"/>
    </location>
</feature>
<sequence length="233" mass="26044">MSTNESSCTTPAGSGTRTRHGPSPSNGMKMEFATQLPHRPQYSGLEYTLTVDKHAKLIVSSCKAAVSNISILTNTVRGLHQSSMCQLYIACVLPRILYACAAWWKSTQYQIQPLEKVQCRALCLICAAFHTTSIEALQIEASIPPICHNVELRLKKNAIQFNKLPKSHPIIQQLLNTWHSNQLPTEPPPLLQRKSNSVTNMKKSTPLLEVAKCTAPSHERLDPYLEEPWTRSE</sequence>
<dbReference type="PANTHER" id="PTHR33481:SF1">
    <property type="entry name" value="ENDONUCLEASE_EXONUCLEASE_PHOSPHATASE DOMAIN-CONTAINING PROTEIN-RELATED"/>
    <property type="match status" value="1"/>
</dbReference>